<dbReference type="GO" id="GO:0000049">
    <property type="term" value="F:tRNA binding"/>
    <property type="evidence" value="ECO:0007669"/>
    <property type="project" value="InterPro"/>
</dbReference>
<dbReference type="GO" id="GO:0005524">
    <property type="term" value="F:ATP binding"/>
    <property type="evidence" value="ECO:0007669"/>
    <property type="project" value="UniProtKB-UniRule"/>
</dbReference>
<evidence type="ECO:0000313" key="12">
    <source>
        <dbReference type="Proteomes" id="UP000095347"/>
    </source>
</evidence>
<comment type="subcellular location">
    <subcellularLocation>
        <location evidence="8">Cytoplasm</location>
    </subcellularLocation>
</comment>
<dbReference type="InterPro" id="IPR000924">
    <property type="entry name" value="Glu/Gln-tRNA-synth"/>
</dbReference>
<evidence type="ECO:0000256" key="7">
    <source>
        <dbReference type="ARBA" id="ARBA00023146"/>
    </source>
</evidence>
<keyword evidence="5 8" id="KW-0067">ATP-binding</keyword>
<proteinExistence type="inferred from homology"/>
<feature type="domain" description="Glutamyl/glutaminyl-tRNA synthetase class Ib catalytic" evidence="9">
    <location>
        <begin position="4"/>
        <end position="298"/>
    </location>
</feature>
<evidence type="ECO:0000256" key="1">
    <source>
        <dbReference type="ARBA" id="ARBA00007894"/>
    </source>
</evidence>
<feature type="binding site" evidence="8">
    <location>
        <position position="238"/>
    </location>
    <ligand>
        <name>ATP</name>
        <dbReference type="ChEBI" id="CHEBI:30616"/>
    </ligand>
</feature>
<comment type="catalytic activity">
    <reaction evidence="8">
        <text>tRNA(Glu) + L-glutamate + ATP = L-glutamyl-tRNA(Glu) + AMP + diphosphate</text>
        <dbReference type="Rhea" id="RHEA:23540"/>
        <dbReference type="Rhea" id="RHEA-COMP:9663"/>
        <dbReference type="Rhea" id="RHEA-COMP:9680"/>
        <dbReference type="ChEBI" id="CHEBI:29985"/>
        <dbReference type="ChEBI" id="CHEBI:30616"/>
        <dbReference type="ChEBI" id="CHEBI:33019"/>
        <dbReference type="ChEBI" id="CHEBI:78442"/>
        <dbReference type="ChEBI" id="CHEBI:78520"/>
        <dbReference type="ChEBI" id="CHEBI:456215"/>
        <dbReference type="EC" id="6.1.1.17"/>
    </reaction>
</comment>
<comment type="caution">
    <text evidence="8">Lacks conserved residue(s) required for the propagation of feature annotation.</text>
</comment>
<reference evidence="12" key="1">
    <citation type="submission" date="2016-07" db="EMBL/GenBank/DDBJ databases">
        <authorList>
            <person name="Florea S."/>
            <person name="Webb J.S."/>
            <person name="Jaromczyk J."/>
            <person name="Schardl C.L."/>
        </authorList>
    </citation>
    <scope>NUCLEOTIDE SEQUENCE [LARGE SCALE GENOMIC DNA]</scope>
    <source>
        <strain evidence="12">MV-1</strain>
    </source>
</reference>
<dbReference type="OrthoDB" id="9807503at2"/>
<dbReference type="Pfam" id="PF00749">
    <property type="entry name" value="tRNA-synt_1c"/>
    <property type="match status" value="1"/>
</dbReference>
<dbReference type="InterPro" id="IPR020751">
    <property type="entry name" value="aa-tRNA-synth_I_codon-bd_sub2"/>
</dbReference>
<dbReference type="PRINTS" id="PR00987">
    <property type="entry name" value="TRNASYNTHGLU"/>
</dbReference>
<evidence type="ECO:0000256" key="4">
    <source>
        <dbReference type="ARBA" id="ARBA00022741"/>
    </source>
</evidence>
<dbReference type="EC" id="6.1.1.17" evidence="8"/>
<sequence>MTTFRFAPSPTGYLHVGNARLALINWLAAKHTGGRLILRLDDTDEERSKPEFADAIREDLTWLGVSWDAEEKQSDRLAAYEAAFAQLQSEGRVYPCYETPEELDFMRKRLRSRGLPPIYTPPTAEKLQKYIAEDRPVHWRFKLMPGVIEFDDLVRGPVHFEADKLSDPVVRRHDGSWLYMLPSAVDDRDMGMSHIIRGEDHVANTALQVQMFEAMNAPVPAFAHLPLMTDIEGGGLSKRLGSLALRDLRDDGVEALALASYLAHLGTSDDIKAEDSLEKLVGLFDFNHFSRASPKFDPAQLSRVNAQVLHGTAYGDVMDRLPLGVDEPLWNAVRANLERVADVHIWQKIATAEIDPVVGDEDADFLKQAADFLPQEPWDETTWGTWTAAIKTATGRKGKDLFMPLRQALTGLDHGPELKVFLPLIGFARAEARLKGQRG</sequence>
<dbReference type="EMBL" id="MCGG01000021">
    <property type="protein sequence ID" value="OEJ67610.1"/>
    <property type="molecule type" value="Genomic_DNA"/>
</dbReference>
<gene>
    <name evidence="8" type="primary">gltX</name>
    <name evidence="11" type="ORF">BEN30_09325</name>
</gene>
<evidence type="ECO:0000313" key="11">
    <source>
        <dbReference type="EMBL" id="OEJ67610.1"/>
    </source>
</evidence>
<dbReference type="InterPro" id="IPR020058">
    <property type="entry name" value="Glu/Gln-tRNA-synth_Ib_cat-dom"/>
</dbReference>
<dbReference type="InterPro" id="IPR004527">
    <property type="entry name" value="Glu-tRNA-ligase_bac/mito"/>
</dbReference>
<keyword evidence="2 8" id="KW-0963">Cytoplasm</keyword>
<organism evidence="11 12">
    <name type="scientific">Magnetovibrio blakemorei</name>
    <dbReference type="NCBI Taxonomy" id="28181"/>
    <lineage>
        <taxon>Bacteria</taxon>
        <taxon>Pseudomonadati</taxon>
        <taxon>Pseudomonadota</taxon>
        <taxon>Alphaproteobacteria</taxon>
        <taxon>Rhodospirillales</taxon>
        <taxon>Magnetovibrionaceae</taxon>
        <taxon>Magnetovibrio</taxon>
    </lineage>
</organism>
<dbReference type="AlphaFoldDB" id="A0A1E5Q8C6"/>
<dbReference type="GO" id="GO:0005737">
    <property type="term" value="C:cytoplasm"/>
    <property type="evidence" value="ECO:0007669"/>
    <property type="project" value="UniProtKB-SubCell"/>
</dbReference>
<dbReference type="GO" id="GO:0004818">
    <property type="term" value="F:glutamate-tRNA ligase activity"/>
    <property type="evidence" value="ECO:0007669"/>
    <property type="project" value="UniProtKB-UniRule"/>
</dbReference>
<comment type="caution">
    <text evidence="11">The sequence shown here is derived from an EMBL/GenBank/DDBJ whole genome shotgun (WGS) entry which is preliminary data.</text>
</comment>
<evidence type="ECO:0000256" key="6">
    <source>
        <dbReference type="ARBA" id="ARBA00022917"/>
    </source>
</evidence>
<dbReference type="RefSeq" id="WP_069957763.1">
    <property type="nucleotide sequence ID" value="NZ_MCGG01000021.1"/>
</dbReference>
<keyword evidence="7 8" id="KW-0030">Aminoacyl-tRNA synthetase</keyword>
<dbReference type="SUPFAM" id="SSF48163">
    <property type="entry name" value="An anticodon-binding domain of class I aminoacyl-tRNA synthetases"/>
    <property type="match status" value="1"/>
</dbReference>
<dbReference type="Pfam" id="PF19269">
    <property type="entry name" value="Anticodon_2"/>
    <property type="match status" value="1"/>
</dbReference>
<keyword evidence="4 8" id="KW-0547">Nucleotide-binding</keyword>
<evidence type="ECO:0000256" key="3">
    <source>
        <dbReference type="ARBA" id="ARBA00022598"/>
    </source>
</evidence>
<evidence type="ECO:0000259" key="9">
    <source>
        <dbReference type="Pfam" id="PF00749"/>
    </source>
</evidence>
<feature type="short sequence motif" description="'HIGH' region" evidence="8">
    <location>
        <begin position="8"/>
        <end position="18"/>
    </location>
</feature>
<dbReference type="PANTHER" id="PTHR43311:SF2">
    <property type="entry name" value="GLUTAMATE--TRNA LIGASE, MITOCHONDRIAL-RELATED"/>
    <property type="match status" value="1"/>
</dbReference>
<evidence type="ECO:0000256" key="2">
    <source>
        <dbReference type="ARBA" id="ARBA00022490"/>
    </source>
</evidence>
<dbReference type="InterPro" id="IPR045462">
    <property type="entry name" value="aa-tRNA-synth_I_cd-bd"/>
</dbReference>
<dbReference type="InterPro" id="IPR001412">
    <property type="entry name" value="aa-tRNA-synth_I_CS"/>
</dbReference>
<protein>
    <recommendedName>
        <fullName evidence="8">Glutamate--tRNA ligase</fullName>
        <ecNumber evidence="8">6.1.1.17</ecNumber>
    </recommendedName>
    <alternativeName>
        <fullName evidence="8">Glutamyl-tRNA synthetase</fullName>
        <shortName evidence="8">GluRS</shortName>
    </alternativeName>
</protein>
<dbReference type="NCBIfam" id="TIGR00464">
    <property type="entry name" value="gltX_bact"/>
    <property type="match status" value="1"/>
</dbReference>
<comment type="similarity">
    <text evidence="1 8">Belongs to the class-I aminoacyl-tRNA synthetase family. Glutamate--tRNA ligase type 1 subfamily.</text>
</comment>
<dbReference type="Gene3D" id="1.10.10.350">
    <property type="match status" value="1"/>
</dbReference>
<feature type="short sequence motif" description="'KMSKS' region" evidence="8">
    <location>
        <begin position="235"/>
        <end position="239"/>
    </location>
</feature>
<feature type="domain" description="Aminoacyl-tRNA synthetase class I anticodon-binding" evidence="10">
    <location>
        <begin position="360"/>
        <end position="435"/>
    </location>
</feature>
<evidence type="ECO:0000256" key="8">
    <source>
        <dbReference type="HAMAP-Rule" id="MF_00022"/>
    </source>
</evidence>
<dbReference type="InterPro" id="IPR008925">
    <property type="entry name" value="aa_tRNA-synth_I_cd-bd_sf"/>
</dbReference>
<name>A0A1E5Q8C6_9PROT</name>
<dbReference type="HAMAP" id="MF_00022">
    <property type="entry name" value="Glu_tRNA_synth_type1"/>
    <property type="match status" value="1"/>
</dbReference>
<dbReference type="GO" id="GO:0006424">
    <property type="term" value="P:glutamyl-tRNA aminoacylation"/>
    <property type="evidence" value="ECO:0007669"/>
    <property type="project" value="UniProtKB-UniRule"/>
</dbReference>
<keyword evidence="6 8" id="KW-0648">Protein biosynthesis</keyword>
<keyword evidence="12" id="KW-1185">Reference proteome</keyword>
<accession>A0A1E5Q8C6</accession>
<dbReference type="Gene3D" id="3.40.50.620">
    <property type="entry name" value="HUPs"/>
    <property type="match status" value="1"/>
</dbReference>
<comment type="function">
    <text evidence="8">Catalyzes the attachment of glutamate to tRNA(Glu) in a two-step reaction: glutamate is first activated by ATP to form Glu-AMP and then transferred to the acceptor end of tRNA(Glu).</text>
</comment>
<keyword evidence="3 8" id="KW-0436">Ligase</keyword>
<comment type="subunit">
    <text evidence="8">Monomer.</text>
</comment>
<dbReference type="STRING" id="28181.BEN30_09325"/>
<dbReference type="InterPro" id="IPR049940">
    <property type="entry name" value="GluQ/Sye"/>
</dbReference>
<dbReference type="Proteomes" id="UP000095347">
    <property type="component" value="Unassembled WGS sequence"/>
</dbReference>
<dbReference type="PANTHER" id="PTHR43311">
    <property type="entry name" value="GLUTAMATE--TRNA LIGASE"/>
    <property type="match status" value="1"/>
</dbReference>
<dbReference type="SUPFAM" id="SSF52374">
    <property type="entry name" value="Nucleotidylyl transferase"/>
    <property type="match status" value="1"/>
</dbReference>
<evidence type="ECO:0000259" key="10">
    <source>
        <dbReference type="Pfam" id="PF19269"/>
    </source>
</evidence>
<dbReference type="InterPro" id="IPR014729">
    <property type="entry name" value="Rossmann-like_a/b/a_fold"/>
</dbReference>
<evidence type="ECO:0000256" key="5">
    <source>
        <dbReference type="ARBA" id="ARBA00022840"/>
    </source>
</evidence>
<dbReference type="PROSITE" id="PS00178">
    <property type="entry name" value="AA_TRNA_LIGASE_I"/>
    <property type="match status" value="1"/>
</dbReference>